<sequence length="104" mass="11202">MAITGDIKFDDFEIVFENGEKLAFDALVADRFIADGQSVPASVYSVAPSAAPELLNGNRLCGNEPVTFLASWIDGDVTAIAVFDTPEQPESDATMCALYTYVYP</sequence>
<protein>
    <submittedName>
        <fullName evidence="1">Uncharacterized protein</fullName>
    </submittedName>
</protein>
<proteinExistence type="predicted"/>
<organism evidence="1 2">
    <name type="scientific">Peteryoungia desertarenae</name>
    <dbReference type="NCBI Taxonomy" id="1813451"/>
    <lineage>
        <taxon>Bacteria</taxon>
        <taxon>Pseudomonadati</taxon>
        <taxon>Pseudomonadota</taxon>
        <taxon>Alphaproteobacteria</taxon>
        <taxon>Hyphomicrobiales</taxon>
        <taxon>Rhizobiaceae</taxon>
        <taxon>Peteryoungia</taxon>
    </lineage>
</organism>
<keyword evidence="2" id="KW-1185">Reference proteome</keyword>
<reference evidence="1 2" key="1">
    <citation type="submission" date="2020-06" db="EMBL/GenBank/DDBJ databases">
        <title>Genome sequence of Rhizobium sp strain ADMK78.</title>
        <authorList>
            <person name="Rahi P."/>
        </authorList>
    </citation>
    <scope>NUCLEOTIDE SEQUENCE [LARGE SCALE GENOMIC DNA]</scope>
    <source>
        <strain evidence="1 2">ADMK78</strain>
    </source>
</reference>
<dbReference type="Proteomes" id="UP000308530">
    <property type="component" value="Chromosome"/>
</dbReference>
<accession>A0ABX6QRX5</accession>
<gene>
    <name evidence="1" type="ORF">FE840_010765</name>
</gene>
<dbReference type="EMBL" id="CP058350">
    <property type="protein sequence ID" value="QLF71376.1"/>
    <property type="molecule type" value="Genomic_DNA"/>
</dbReference>
<evidence type="ECO:0000313" key="1">
    <source>
        <dbReference type="EMBL" id="QLF71376.1"/>
    </source>
</evidence>
<evidence type="ECO:0000313" key="2">
    <source>
        <dbReference type="Proteomes" id="UP000308530"/>
    </source>
</evidence>
<name>A0ABX6QRX5_9HYPH</name>